<dbReference type="InterPro" id="IPR016181">
    <property type="entry name" value="Acyl_CoA_acyltransferase"/>
</dbReference>
<name>A0ABR8FEH7_9NOST</name>
<keyword evidence="3" id="KW-1185">Reference proteome</keyword>
<proteinExistence type="predicted"/>
<organism evidence="2 3">
    <name type="scientific">Anabaena lutea FACHB-196</name>
    <dbReference type="NCBI Taxonomy" id="2692881"/>
    <lineage>
        <taxon>Bacteria</taxon>
        <taxon>Bacillati</taxon>
        <taxon>Cyanobacteriota</taxon>
        <taxon>Cyanophyceae</taxon>
        <taxon>Nostocales</taxon>
        <taxon>Nostocaceae</taxon>
        <taxon>Anabaena</taxon>
    </lineage>
</organism>
<dbReference type="Pfam" id="PF00583">
    <property type="entry name" value="Acetyltransf_1"/>
    <property type="match status" value="1"/>
</dbReference>
<dbReference type="SUPFAM" id="SSF55729">
    <property type="entry name" value="Acyl-CoA N-acyltransferases (Nat)"/>
    <property type="match status" value="1"/>
</dbReference>
<dbReference type="Gene3D" id="3.40.630.90">
    <property type="match status" value="1"/>
</dbReference>
<dbReference type="Proteomes" id="UP000640531">
    <property type="component" value="Unassembled WGS sequence"/>
</dbReference>
<accession>A0ABR8FEH7</accession>
<comment type="caution">
    <text evidence="2">The sequence shown here is derived from an EMBL/GenBank/DDBJ whole genome shotgun (WGS) entry which is preliminary data.</text>
</comment>
<dbReference type="PANTHER" id="PTHR47237:SF1">
    <property type="entry name" value="SLL0310 PROTEIN"/>
    <property type="match status" value="1"/>
</dbReference>
<evidence type="ECO:0000313" key="2">
    <source>
        <dbReference type="EMBL" id="MBD2568618.1"/>
    </source>
</evidence>
<feature type="domain" description="N-acetyltransferase" evidence="1">
    <location>
        <begin position="6"/>
        <end position="148"/>
    </location>
</feature>
<reference evidence="2 3" key="1">
    <citation type="journal article" date="2020" name="ISME J.">
        <title>Comparative genomics reveals insights into cyanobacterial evolution and habitat adaptation.</title>
        <authorList>
            <person name="Chen M.Y."/>
            <person name="Teng W.K."/>
            <person name="Zhao L."/>
            <person name="Hu C.X."/>
            <person name="Zhou Y.K."/>
            <person name="Han B.P."/>
            <person name="Song L.R."/>
            <person name="Shu W.S."/>
        </authorList>
    </citation>
    <scope>NUCLEOTIDE SEQUENCE [LARGE SCALE GENOMIC DNA]</scope>
    <source>
        <strain evidence="2 3">FACHB-196</strain>
    </source>
</reference>
<dbReference type="Pfam" id="PF18014">
    <property type="entry name" value="Acetyltransf_18"/>
    <property type="match status" value="1"/>
</dbReference>
<dbReference type="InterPro" id="IPR052729">
    <property type="entry name" value="Acyl/Acetyltrans_Enzymes"/>
</dbReference>
<dbReference type="InterPro" id="IPR000182">
    <property type="entry name" value="GNAT_dom"/>
</dbReference>
<protein>
    <submittedName>
        <fullName evidence="2">GNAT family N-acetyltransferase</fullName>
    </submittedName>
</protein>
<evidence type="ECO:0000259" key="1">
    <source>
        <dbReference type="PROSITE" id="PS51186"/>
    </source>
</evidence>
<dbReference type="InterPro" id="IPR041496">
    <property type="entry name" value="YitH/HolE_GNAT"/>
</dbReference>
<sequence>MNTDTLKIRPMSRLEVDLAITWAKIEGWNPGIYDAESFYQTDPQGFLLGELNGEPIGCISAVAYDQNFGFLGFYIVKPEYRGQGFGIKLWQAAMDYLGNNRNIGLDGVIAQQENYKKSGFHIAYKHLRYQGMGSGVVSSDIVPLKTVPFQELVAYDRQFFPSLRSQFLENWLSLPDSAAWGVLKDGHLAGYGVIRPSELGYRIGPLFANNEEIAEEIFQALLTKSIDSSVFIDIPDINSQAIALVQRHEMQPVFEAARMYTKETPDLPINRIFGVTSLELG</sequence>
<evidence type="ECO:0000313" key="3">
    <source>
        <dbReference type="Proteomes" id="UP000640531"/>
    </source>
</evidence>
<gene>
    <name evidence="2" type="ORF">H6G59_12035</name>
</gene>
<dbReference type="RefSeq" id="WP_190714727.1">
    <property type="nucleotide sequence ID" value="NZ_JACJST010000009.1"/>
</dbReference>
<dbReference type="CDD" id="cd04301">
    <property type="entry name" value="NAT_SF"/>
    <property type="match status" value="1"/>
</dbReference>
<dbReference type="PANTHER" id="PTHR47237">
    <property type="entry name" value="SLL0310 PROTEIN"/>
    <property type="match status" value="1"/>
</dbReference>
<dbReference type="EMBL" id="JACJST010000009">
    <property type="protein sequence ID" value="MBD2568618.1"/>
    <property type="molecule type" value="Genomic_DNA"/>
</dbReference>
<dbReference type="PROSITE" id="PS51186">
    <property type="entry name" value="GNAT"/>
    <property type="match status" value="1"/>
</dbReference>
<dbReference type="Gene3D" id="3.40.630.30">
    <property type="match status" value="1"/>
</dbReference>